<dbReference type="InterPro" id="IPR029016">
    <property type="entry name" value="GAF-like_dom_sf"/>
</dbReference>
<proteinExistence type="predicted"/>
<evidence type="ECO:0000259" key="4">
    <source>
        <dbReference type="PROSITE" id="PS51077"/>
    </source>
</evidence>
<dbReference type="SUPFAM" id="SSF55781">
    <property type="entry name" value="GAF domain-like"/>
    <property type="match status" value="1"/>
</dbReference>
<dbReference type="Pfam" id="PF09339">
    <property type="entry name" value="HTH_IclR"/>
    <property type="match status" value="1"/>
</dbReference>
<dbReference type="Proteomes" id="UP000183417">
    <property type="component" value="Unassembled WGS sequence"/>
</dbReference>
<dbReference type="InterPro" id="IPR005471">
    <property type="entry name" value="Tscrpt_reg_IclR_N"/>
</dbReference>
<evidence type="ECO:0000256" key="1">
    <source>
        <dbReference type="ARBA" id="ARBA00023015"/>
    </source>
</evidence>
<dbReference type="Gene3D" id="3.30.450.40">
    <property type="match status" value="1"/>
</dbReference>
<feature type="domain" description="IclR-ED" evidence="5">
    <location>
        <begin position="88"/>
        <end position="271"/>
    </location>
</feature>
<name>A0A1H3F296_9BURK</name>
<dbReference type="InterPro" id="IPR050707">
    <property type="entry name" value="HTH_MetabolicPath_Reg"/>
</dbReference>
<dbReference type="GO" id="GO:0045892">
    <property type="term" value="P:negative regulation of DNA-templated transcription"/>
    <property type="evidence" value="ECO:0007669"/>
    <property type="project" value="TreeGrafter"/>
</dbReference>
<keyword evidence="2" id="KW-0238">DNA-binding</keyword>
<dbReference type="PANTHER" id="PTHR30136">
    <property type="entry name" value="HELIX-TURN-HELIX TRANSCRIPTIONAL REGULATOR, ICLR FAMILY"/>
    <property type="match status" value="1"/>
</dbReference>
<dbReference type="PANTHER" id="PTHR30136:SF34">
    <property type="entry name" value="TRANSCRIPTIONAL REGULATOR"/>
    <property type="match status" value="1"/>
</dbReference>
<evidence type="ECO:0000256" key="3">
    <source>
        <dbReference type="ARBA" id="ARBA00023163"/>
    </source>
</evidence>
<dbReference type="Pfam" id="PF01614">
    <property type="entry name" value="IclR_C"/>
    <property type="match status" value="1"/>
</dbReference>
<dbReference type="Gene3D" id="1.10.10.10">
    <property type="entry name" value="Winged helix-like DNA-binding domain superfamily/Winged helix DNA-binding domain"/>
    <property type="match status" value="1"/>
</dbReference>
<dbReference type="SUPFAM" id="SSF46785">
    <property type="entry name" value="Winged helix' DNA-binding domain"/>
    <property type="match status" value="1"/>
</dbReference>
<dbReference type="EMBL" id="FNPE01000001">
    <property type="protein sequence ID" value="SDX84995.1"/>
    <property type="molecule type" value="Genomic_DNA"/>
</dbReference>
<protein>
    <submittedName>
        <fullName evidence="6">Transcriptional regulator, IclR family</fullName>
    </submittedName>
</protein>
<gene>
    <name evidence="6" type="ORF">SAMN05421547_101462</name>
</gene>
<dbReference type="InterPro" id="IPR036390">
    <property type="entry name" value="WH_DNA-bd_sf"/>
</dbReference>
<evidence type="ECO:0000313" key="7">
    <source>
        <dbReference type="Proteomes" id="UP000183417"/>
    </source>
</evidence>
<dbReference type="GO" id="GO:0003677">
    <property type="term" value="F:DNA binding"/>
    <property type="evidence" value="ECO:0007669"/>
    <property type="project" value="UniProtKB-KW"/>
</dbReference>
<dbReference type="InterPro" id="IPR014757">
    <property type="entry name" value="Tscrpt_reg_IclR_C"/>
</dbReference>
<dbReference type="PROSITE" id="PS51078">
    <property type="entry name" value="ICLR_ED"/>
    <property type="match status" value="1"/>
</dbReference>
<keyword evidence="1" id="KW-0805">Transcription regulation</keyword>
<evidence type="ECO:0000259" key="5">
    <source>
        <dbReference type="PROSITE" id="PS51078"/>
    </source>
</evidence>
<dbReference type="SMART" id="SM00346">
    <property type="entry name" value="HTH_ICLR"/>
    <property type="match status" value="1"/>
</dbReference>
<reference evidence="6 7" key="1">
    <citation type="submission" date="2016-10" db="EMBL/GenBank/DDBJ databases">
        <authorList>
            <person name="de Groot N.N."/>
        </authorList>
    </citation>
    <scope>NUCLEOTIDE SEQUENCE [LARGE SCALE GENOMIC DNA]</scope>
    <source>
        <strain evidence="6 7">LMG 24775</strain>
    </source>
</reference>
<organism evidence="6 7">
    <name type="scientific">Delftia lacustris</name>
    <dbReference type="NCBI Taxonomy" id="558537"/>
    <lineage>
        <taxon>Bacteria</taxon>
        <taxon>Pseudomonadati</taxon>
        <taxon>Pseudomonadota</taxon>
        <taxon>Betaproteobacteria</taxon>
        <taxon>Burkholderiales</taxon>
        <taxon>Comamonadaceae</taxon>
        <taxon>Delftia</taxon>
    </lineage>
</organism>
<dbReference type="PROSITE" id="PS51077">
    <property type="entry name" value="HTH_ICLR"/>
    <property type="match status" value="1"/>
</dbReference>
<sequence>MNDTPSSGNAESAESADNGADKYMVPALERGLRLLQEFGRGNATLGAPELARRLQLPRATIFRMLNTLEAMGFLQRAEGSNDYRLGLSVLRLGFEFLSSMDLTELGQPVIARLCGEIRYPCNIVVRDGRSIVYVAKVTPPTPLTSSVRVGTRLPAHATALGRVLLADLSLPELRALYPEDHLEAHTPKTPRTVLDLFNLVEADRERGHVFSEGFYESSICTIAAPVRDHSGRVVAALGTTVPAPHVEEGRAETLIAGVCDAAAELSELLNYRPQAQTQTQTAQLLSLNSRRAGGGHV</sequence>
<dbReference type="GeneID" id="94695271"/>
<dbReference type="InterPro" id="IPR036388">
    <property type="entry name" value="WH-like_DNA-bd_sf"/>
</dbReference>
<feature type="domain" description="HTH iclR-type" evidence="4">
    <location>
        <begin position="25"/>
        <end position="87"/>
    </location>
</feature>
<evidence type="ECO:0000313" key="6">
    <source>
        <dbReference type="EMBL" id="SDX84995.1"/>
    </source>
</evidence>
<dbReference type="AlphaFoldDB" id="A0A1H3F296"/>
<evidence type="ECO:0000256" key="2">
    <source>
        <dbReference type="ARBA" id="ARBA00023125"/>
    </source>
</evidence>
<dbReference type="RefSeq" id="WP_074920854.1">
    <property type="nucleotide sequence ID" value="NZ_CP141274.1"/>
</dbReference>
<accession>A0A1H3F296</accession>
<dbReference type="FunFam" id="1.10.10.10:FF:000056">
    <property type="entry name" value="IclR family transcriptional regulator"/>
    <property type="match status" value="1"/>
</dbReference>
<dbReference type="GO" id="GO:0003700">
    <property type="term" value="F:DNA-binding transcription factor activity"/>
    <property type="evidence" value="ECO:0007669"/>
    <property type="project" value="TreeGrafter"/>
</dbReference>
<keyword evidence="3" id="KW-0804">Transcription</keyword>